<accession>A0AB39USW6</accession>
<dbReference type="InterPro" id="IPR022742">
    <property type="entry name" value="Hydrolase_4"/>
</dbReference>
<gene>
    <name evidence="2" type="ORF">AAIA72_09585</name>
</gene>
<evidence type="ECO:0000259" key="1">
    <source>
        <dbReference type="Pfam" id="PF12146"/>
    </source>
</evidence>
<dbReference type="Gene3D" id="3.40.50.1820">
    <property type="entry name" value="alpha/beta hydrolase"/>
    <property type="match status" value="1"/>
</dbReference>
<name>A0AB39USW6_9GAMM</name>
<dbReference type="InterPro" id="IPR029058">
    <property type="entry name" value="AB_hydrolase_fold"/>
</dbReference>
<dbReference type="PANTHER" id="PTHR12277:SF81">
    <property type="entry name" value="PROTEIN ABHD13"/>
    <property type="match status" value="1"/>
</dbReference>
<sequence length="292" mass="32480">MTDAGKRRRLLISLILACVLLTGCATSTRWLFYPDTRYYQLPDRLGIPYQTVYLFPEPEITLVNWWLAPDRARCGTVLFLHGNGENLSTHMNSVAWLTRHGWSVFLLDYRGYGRSAGTSTLETALADVHAAHHWLSAHTEGPLVLFGQSLGGALAIDYLSRPELSGAPHEGLRPFRALITESAPASWPQIAREAMARHWLSWPLVLPAMLIPDDHDAEQRIANVNGLPVLLLHSPEDPIVGFHHARQILAHAPPSVRLLETRGPHIAGLADAQIRQAFLEQIETASGKRCRP</sequence>
<keyword evidence="2" id="KW-0378">Hydrolase</keyword>
<reference evidence="2" key="1">
    <citation type="submission" date="2024-05" db="EMBL/GenBank/DDBJ databases">
        <title>Genome sequencing of novel strain.</title>
        <authorList>
            <person name="Ganbat D."/>
            <person name="Ganbat S."/>
            <person name="Lee S.-J."/>
        </authorList>
    </citation>
    <scope>NUCLEOTIDE SEQUENCE</scope>
    <source>
        <strain evidence="2">SMD15-11</strain>
    </source>
</reference>
<dbReference type="RefSeq" id="WP_369600100.1">
    <property type="nucleotide sequence ID" value="NZ_CP154858.1"/>
</dbReference>
<dbReference type="PANTHER" id="PTHR12277">
    <property type="entry name" value="ALPHA/BETA HYDROLASE DOMAIN-CONTAINING PROTEIN"/>
    <property type="match status" value="1"/>
</dbReference>
<dbReference type="PROSITE" id="PS51257">
    <property type="entry name" value="PROKAR_LIPOPROTEIN"/>
    <property type="match status" value="1"/>
</dbReference>
<organism evidence="2">
    <name type="scientific">Thermohahella caldifontis</name>
    <dbReference type="NCBI Taxonomy" id="3142973"/>
    <lineage>
        <taxon>Bacteria</taxon>
        <taxon>Pseudomonadati</taxon>
        <taxon>Pseudomonadota</taxon>
        <taxon>Gammaproteobacteria</taxon>
        <taxon>Oceanospirillales</taxon>
        <taxon>Hahellaceae</taxon>
        <taxon>Thermohahella</taxon>
    </lineage>
</organism>
<dbReference type="SUPFAM" id="SSF53474">
    <property type="entry name" value="alpha/beta-Hydrolases"/>
    <property type="match status" value="1"/>
</dbReference>
<feature type="domain" description="Serine aminopeptidase S33" evidence="1">
    <location>
        <begin position="74"/>
        <end position="189"/>
    </location>
</feature>
<dbReference type="AlphaFoldDB" id="A0AB39USW6"/>
<evidence type="ECO:0000313" key="2">
    <source>
        <dbReference type="EMBL" id="XDT71061.1"/>
    </source>
</evidence>
<dbReference type="Pfam" id="PF12146">
    <property type="entry name" value="Hydrolase_4"/>
    <property type="match status" value="1"/>
</dbReference>
<protein>
    <submittedName>
        <fullName evidence="2">Alpha/beta fold hydrolase</fullName>
    </submittedName>
</protein>
<dbReference type="EMBL" id="CP154858">
    <property type="protein sequence ID" value="XDT71061.1"/>
    <property type="molecule type" value="Genomic_DNA"/>
</dbReference>
<proteinExistence type="predicted"/>
<dbReference type="GO" id="GO:0016787">
    <property type="term" value="F:hydrolase activity"/>
    <property type="evidence" value="ECO:0007669"/>
    <property type="project" value="UniProtKB-KW"/>
</dbReference>
<dbReference type="KEGG" id="tcd:AAIA72_09585"/>